<dbReference type="InterPro" id="IPR029052">
    <property type="entry name" value="Metallo-depent_PP-like"/>
</dbReference>
<proteinExistence type="predicted"/>
<dbReference type="InterPro" id="IPR028098">
    <property type="entry name" value="Glyco_trans_4-like_N"/>
</dbReference>
<dbReference type="InterPro" id="IPR001296">
    <property type="entry name" value="Glyco_trans_1"/>
</dbReference>
<dbReference type="RefSeq" id="WP_092001779.1">
    <property type="nucleotide sequence ID" value="NZ_FOUR01000003.1"/>
</dbReference>
<evidence type="ECO:0000313" key="5">
    <source>
        <dbReference type="Proteomes" id="UP000199339"/>
    </source>
</evidence>
<evidence type="ECO:0000259" key="2">
    <source>
        <dbReference type="Pfam" id="PF00534"/>
    </source>
</evidence>
<keyword evidence="1" id="KW-0812">Transmembrane</keyword>
<dbReference type="InterPro" id="IPR050194">
    <property type="entry name" value="Glycosyltransferase_grp1"/>
</dbReference>
<dbReference type="PANTHER" id="PTHR45947:SF3">
    <property type="entry name" value="SULFOQUINOVOSYL TRANSFERASE SQD2"/>
    <property type="match status" value="1"/>
</dbReference>
<dbReference type="EMBL" id="FOUR01000003">
    <property type="protein sequence ID" value="SFM97356.1"/>
    <property type="molecule type" value="Genomic_DNA"/>
</dbReference>
<dbReference type="Pfam" id="PF00534">
    <property type="entry name" value="Glycos_transf_1"/>
    <property type="match status" value="1"/>
</dbReference>
<dbReference type="Proteomes" id="UP000199339">
    <property type="component" value="Unassembled WGS sequence"/>
</dbReference>
<reference evidence="5" key="1">
    <citation type="submission" date="2016-10" db="EMBL/GenBank/DDBJ databases">
        <authorList>
            <person name="Varghese N."/>
            <person name="Submissions S."/>
        </authorList>
    </citation>
    <scope>NUCLEOTIDE SEQUENCE [LARGE SCALE GENOMIC DNA]</scope>
    <source>
        <strain evidence="5">CGMCC 1.6775</strain>
    </source>
</reference>
<feature type="transmembrane region" description="Helical" evidence="1">
    <location>
        <begin position="296"/>
        <end position="323"/>
    </location>
</feature>
<sequence length="753" mass="85684">MIFRNPLKLLFYLCLLIVILLVGYKAYLNLFMQDFNSLHSTQVERIHERVKPGEAVNFAVVGNINNSIGIFEERIIPELNSSGLDFMVSAGNAVSGGGEDKYRALYGTLSNLQIPYLLTFGAHEFDNFGSFRFYDHFGPHFYSIRTGNARLIFLDSTGKTPWRWQIRWLTDLLTQDTSNARILFIGHPPLEPEQNPLFDQEDDYLQPPEFRDALLELIDSQGIDMVFSSNLSVYAEKEREGTQFITTGGAGGLVLNNESSFYHYVEVGVTPDGDVSHNLQRLEVGQHPVWSTLESFWFFIYSLFYTGYLNFILIVAVFAAIAIKLYQIIFIGKDYYPDYDLDPAPWLENPLRVTMFTNNYLPFIGGVPISIDRLRRGLEGLGDKLLIVAPSYKDQPESEEYVYRVPSLLAMGKNREFRLANIFLARIREQVKAFRPDIIHVHHPFWLGSLGLFIARTLKVPAIYTYHTRLEHYAHFVPLPGILFRNLISHALIKHFANKCDGVIVPTYSTEEYLRMIGVKTPTFVQPTGIEYQKFQQVNREDVDNLRKELGITEEKIFVSVSRLSNEKNIDFMIEAIDALCKQTDVPFRFLMIGDGHQKDRLQKKIESLGLQRHFTLVGAVPPDEMALWYHLGDAFLFASKSETQGMVILEAMAAGLPVVAVRSSGIDDVVRHGFNGFKTPEKQDQWVAKVKELLEDDKLRGTLSSNALEFAADFSVEQFAKDVRNIYASTLALVEKKRHQHPISGLPKSGSA</sequence>
<protein>
    <submittedName>
        <fullName evidence="4">Glycosyltransferase involved in cell wall bisynthesis</fullName>
    </submittedName>
</protein>
<organism evidence="4 5">
    <name type="scientific">Marinobacter pelagius</name>
    <dbReference type="NCBI Taxonomy" id="379482"/>
    <lineage>
        <taxon>Bacteria</taxon>
        <taxon>Pseudomonadati</taxon>
        <taxon>Pseudomonadota</taxon>
        <taxon>Gammaproteobacteria</taxon>
        <taxon>Pseudomonadales</taxon>
        <taxon>Marinobacteraceae</taxon>
        <taxon>Marinobacter</taxon>
    </lineage>
</organism>
<dbReference type="SUPFAM" id="SSF56300">
    <property type="entry name" value="Metallo-dependent phosphatases"/>
    <property type="match status" value="1"/>
</dbReference>
<feature type="domain" description="Glycosyltransferase subfamily 4-like N-terminal" evidence="3">
    <location>
        <begin position="364"/>
        <end position="531"/>
    </location>
</feature>
<dbReference type="OrthoDB" id="9802525at2"/>
<gene>
    <name evidence="4" type="ORF">SAMN04487961_1767</name>
</gene>
<dbReference type="PANTHER" id="PTHR45947">
    <property type="entry name" value="SULFOQUINOVOSYL TRANSFERASE SQD2"/>
    <property type="match status" value="1"/>
</dbReference>
<dbReference type="Gene3D" id="3.60.21.10">
    <property type="match status" value="1"/>
</dbReference>
<keyword evidence="4" id="KW-0808">Transferase</keyword>
<keyword evidence="1" id="KW-1133">Transmembrane helix</keyword>
<feature type="transmembrane region" description="Helical" evidence="1">
    <location>
        <begin position="9"/>
        <end position="27"/>
    </location>
</feature>
<dbReference type="AlphaFoldDB" id="A0A1I4V813"/>
<dbReference type="Gene3D" id="3.40.50.2000">
    <property type="entry name" value="Glycogen Phosphorylase B"/>
    <property type="match status" value="2"/>
</dbReference>
<name>A0A1I4V813_9GAMM</name>
<evidence type="ECO:0000259" key="3">
    <source>
        <dbReference type="Pfam" id="PF13439"/>
    </source>
</evidence>
<accession>A0A1I4V813</accession>
<evidence type="ECO:0000313" key="4">
    <source>
        <dbReference type="EMBL" id="SFM97356.1"/>
    </source>
</evidence>
<dbReference type="GO" id="GO:0016757">
    <property type="term" value="F:glycosyltransferase activity"/>
    <property type="evidence" value="ECO:0007669"/>
    <property type="project" value="InterPro"/>
</dbReference>
<keyword evidence="5" id="KW-1185">Reference proteome</keyword>
<evidence type="ECO:0000256" key="1">
    <source>
        <dbReference type="SAM" id="Phobius"/>
    </source>
</evidence>
<dbReference type="Pfam" id="PF13439">
    <property type="entry name" value="Glyco_transf_4"/>
    <property type="match status" value="1"/>
</dbReference>
<feature type="domain" description="Glycosyl transferase family 1" evidence="2">
    <location>
        <begin position="544"/>
        <end position="708"/>
    </location>
</feature>
<dbReference type="SUPFAM" id="SSF53756">
    <property type="entry name" value="UDP-Glycosyltransferase/glycogen phosphorylase"/>
    <property type="match status" value="1"/>
</dbReference>
<keyword evidence="1" id="KW-0472">Membrane</keyword>